<keyword evidence="6" id="KW-0679">Respiratory chain</keyword>
<dbReference type="InterPro" id="IPR019342">
    <property type="entry name" value="NADH_UbQ_OxRdtase_FeS-su5"/>
</dbReference>
<evidence type="ECO:0000313" key="13">
    <source>
        <dbReference type="EMBL" id="KAL0132904.1"/>
    </source>
</evidence>
<reference evidence="13 14" key="1">
    <citation type="submission" date="2023-03" db="EMBL/GenBank/DDBJ databases">
        <title>High recombination rates correlate with genetic variation in Cardiocondyla obscurior ants.</title>
        <authorList>
            <person name="Errbii M."/>
        </authorList>
    </citation>
    <scope>NUCLEOTIDE SEQUENCE [LARGE SCALE GENOMIC DNA]</scope>
    <source>
        <strain evidence="13">Alpha-2009</strain>
        <tissue evidence="13">Whole body</tissue>
    </source>
</reference>
<comment type="subcellular location">
    <subcellularLocation>
        <location evidence="3">Mitochondrion inner membrane</location>
        <topology evidence="3">Peripheral membrane protein</topology>
    </subcellularLocation>
    <subcellularLocation>
        <location evidence="2">Mitochondrion intermembrane space</location>
    </subcellularLocation>
</comment>
<dbReference type="PANTHER" id="PTHR21268">
    <property type="entry name" value="NADH DEHYDROGENASE [UBIQUINONE] IRON-SULFUR PROTEIN 5"/>
    <property type="match status" value="1"/>
</dbReference>
<keyword evidence="7" id="KW-0999">Mitochondrion inner membrane</keyword>
<evidence type="ECO:0000256" key="1">
    <source>
        <dbReference type="ARBA" id="ARBA00003195"/>
    </source>
</evidence>
<dbReference type="Pfam" id="PF10200">
    <property type="entry name" value="Ndufs5"/>
    <property type="match status" value="1"/>
</dbReference>
<dbReference type="EMBL" id="JADYXP020000001">
    <property type="protein sequence ID" value="KAL0132904.1"/>
    <property type="molecule type" value="Genomic_DNA"/>
</dbReference>
<feature type="disulfide bond" evidence="12">
    <location>
        <begin position="47"/>
        <end position="60"/>
    </location>
</feature>
<dbReference type="GO" id="GO:0005743">
    <property type="term" value="C:mitochondrial inner membrane"/>
    <property type="evidence" value="ECO:0007669"/>
    <property type="project" value="UniProtKB-SubCell"/>
</dbReference>
<evidence type="ECO:0000256" key="6">
    <source>
        <dbReference type="ARBA" id="ARBA00022660"/>
    </source>
</evidence>
<keyword evidence="8" id="KW-0249">Electron transport</keyword>
<keyword evidence="9" id="KW-0496">Mitochondrion</keyword>
<evidence type="ECO:0000256" key="12">
    <source>
        <dbReference type="PIRSR" id="PIRSR619342-50"/>
    </source>
</evidence>
<evidence type="ECO:0008006" key="15">
    <source>
        <dbReference type="Google" id="ProtNLM"/>
    </source>
</evidence>
<name>A0AAW2H028_9HYME</name>
<evidence type="ECO:0000256" key="7">
    <source>
        <dbReference type="ARBA" id="ARBA00022792"/>
    </source>
</evidence>
<dbReference type="Proteomes" id="UP001430953">
    <property type="component" value="Unassembled WGS sequence"/>
</dbReference>
<evidence type="ECO:0000256" key="5">
    <source>
        <dbReference type="ARBA" id="ARBA00022448"/>
    </source>
</evidence>
<comment type="function">
    <text evidence="1">Accessory subunit of the mitochondrial membrane respiratory chain NADH dehydrogenase (Complex I), that is believed not to be involved in catalysis. Complex I functions in the transfer of electrons from NADH to the respiratory chain. The immediate electron acceptor for the enzyme is believed to be ubiquinone.</text>
</comment>
<keyword evidence="5" id="KW-0813">Transport</keyword>
<evidence type="ECO:0000256" key="8">
    <source>
        <dbReference type="ARBA" id="ARBA00022982"/>
    </source>
</evidence>
<organism evidence="13 14">
    <name type="scientific">Cardiocondyla obscurior</name>
    <dbReference type="NCBI Taxonomy" id="286306"/>
    <lineage>
        <taxon>Eukaryota</taxon>
        <taxon>Metazoa</taxon>
        <taxon>Ecdysozoa</taxon>
        <taxon>Arthropoda</taxon>
        <taxon>Hexapoda</taxon>
        <taxon>Insecta</taxon>
        <taxon>Pterygota</taxon>
        <taxon>Neoptera</taxon>
        <taxon>Endopterygota</taxon>
        <taxon>Hymenoptera</taxon>
        <taxon>Apocrita</taxon>
        <taxon>Aculeata</taxon>
        <taxon>Formicoidea</taxon>
        <taxon>Formicidae</taxon>
        <taxon>Myrmicinae</taxon>
        <taxon>Cardiocondyla</taxon>
    </lineage>
</organism>
<dbReference type="AlphaFoldDB" id="A0AAW2H028"/>
<evidence type="ECO:0000256" key="9">
    <source>
        <dbReference type="ARBA" id="ARBA00023128"/>
    </source>
</evidence>
<gene>
    <name evidence="13" type="ORF">PUN28_000557</name>
</gene>
<protein>
    <recommendedName>
        <fullName evidence="15">NADH dehydrogenase [ubiquinone] iron-sulfur protein 5</fullName>
    </recommendedName>
</protein>
<evidence type="ECO:0000256" key="4">
    <source>
        <dbReference type="ARBA" id="ARBA00007372"/>
    </source>
</evidence>
<comment type="caution">
    <text evidence="13">The sequence shown here is derived from an EMBL/GenBank/DDBJ whole genome shotgun (WGS) entry which is preliminary data.</text>
</comment>
<evidence type="ECO:0000256" key="11">
    <source>
        <dbReference type="ARBA" id="ARBA00023157"/>
    </source>
</evidence>
<proteinExistence type="inferred from homology"/>
<evidence type="ECO:0000256" key="3">
    <source>
        <dbReference type="ARBA" id="ARBA00004637"/>
    </source>
</evidence>
<evidence type="ECO:0000256" key="10">
    <source>
        <dbReference type="ARBA" id="ARBA00023136"/>
    </source>
</evidence>
<sequence length="109" mass="13124">MLDHDNIFYQKWGSPMFKGPISDAFLNVRSLQCSKACGPYELMYMDCMEAYGYHRGKEKCRLILDDMYECVFKVKRIRRIEMMAKERIRQYKDGKRDKIFDETPPLDLY</sequence>
<dbReference type="GO" id="GO:0005758">
    <property type="term" value="C:mitochondrial intermembrane space"/>
    <property type="evidence" value="ECO:0007669"/>
    <property type="project" value="UniProtKB-SubCell"/>
</dbReference>
<keyword evidence="14" id="KW-1185">Reference proteome</keyword>
<keyword evidence="10" id="KW-0472">Membrane</keyword>
<accession>A0AAW2H028</accession>
<evidence type="ECO:0000313" key="14">
    <source>
        <dbReference type="Proteomes" id="UP001430953"/>
    </source>
</evidence>
<keyword evidence="11 12" id="KW-1015">Disulfide bond</keyword>
<comment type="similarity">
    <text evidence="4">Belongs to the complex I NDUFS5 subunit family.</text>
</comment>
<dbReference type="PROSITE" id="PS51808">
    <property type="entry name" value="CHCH"/>
    <property type="match status" value="1"/>
</dbReference>
<dbReference type="PANTHER" id="PTHR21268:SF2">
    <property type="entry name" value="NADH DEHYDROGENASE [UBIQUINONE] IRON-SULFUR PROTEIN 5"/>
    <property type="match status" value="1"/>
</dbReference>
<evidence type="ECO:0000256" key="2">
    <source>
        <dbReference type="ARBA" id="ARBA00004569"/>
    </source>
</evidence>
<feature type="disulfide bond" evidence="12">
    <location>
        <begin position="37"/>
        <end position="70"/>
    </location>
</feature>